<name>A0A9W7FQV6_9STRA</name>
<gene>
    <name evidence="2" type="ORF">TrLO_g12906</name>
</gene>
<evidence type="ECO:0000313" key="3">
    <source>
        <dbReference type="Proteomes" id="UP001165122"/>
    </source>
</evidence>
<organism evidence="2 3">
    <name type="scientific">Triparma laevis f. longispina</name>
    <dbReference type="NCBI Taxonomy" id="1714387"/>
    <lineage>
        <taxon>Eukaryota</taxon>
        <taxon>Sar</taxon>
        <taxon>Stramenopiles</taxon>
        <taxon>Ochrophyta</taxon>
        <taxon>Bolidophyceae</taxon>
        <taxon>Parmales</taxon>
        <taxon>Triparmaceae</taxon>
        <taxon>Triparma</taxon>
    </lineage>
</organism>
<keyword evidence="1" id="KW-0472">Membrane</keyword>
<feature type="transmembrane region" description="Helical" evidence="1">
    <location>
        <begin position="21"/>
        <end position="43"/>
    </location>
</feature>
<feature type="transmembrane region" description="Helical" evidence="1">
    <location>
        <begin position="115"/>
        <end position="134"/>
    </location>
</feature>
<protein>
    <recommendedName>
        <fullName evidence="4">DUF4345 domain-containing protein</fullName>
    </recommendedName>
</protein>
<evidence type="ECO:0000256" key="1">
    <source>
        <dbReference type="SAM" id="Phobius"/>
    </source>
</evidence>
<evidence type="ECO:0008006" key="4">
    <source>
        <dbReference type="Google" id="ProtNLM"/>
    </source>
</evidence>
<keyword evidence="3" id="KW-1185">Reference proteome</keyword>
<dbReference type="Proteomes" id="UP001165122">
    <property type="component" value="Unassembled WGS sequence"/>
</dbReference>
<keyword evidence="1" id="KW-0812">Transmembrane</keyword>
<dbReference type="EMBL" id="BRXW01000250">
    <property type="protein sequence ID" value="GMI16361.1"/>
    <property type="molecule type" value="Genomic_DNA"/>
</dbReference>
<feature type="transmembrane region" description="Helical" evidence="1">
    <location>
        <begin position="63"/>
        <end position="80"/>
    </location>
</feature>
<accession>A0A9W7FQV6</accession>
<dbReference type="AlphaFoldDB" id="A0A9W7FQV6"/>
<evidence type="ECO:0000313" key="2">
    <source>
        <dbReference type="EMBL" id="GMI16361.1"/>
    </source>
</evidence>
<feature type="transmembrane region" description="Helical" evidence="1">
    <location>
        <begin position="89"/>
        <end position="109"/>
    </location>
</feature>
<comment type="caution">
    <text evidence="2">The sequence shown here is derived from an EMBL/GenBank/DDBJ whole genome shotgun (WGS) entry which is preliminary data.</text>
</comment>
<proteinExistence type="predicted"/>
<sequence length="145" mass="15703">MATTRSKKSPASTLKSTLALYYTRVIGAVFTIIFLRTIIFPHATLSPIGVDYNSQSLPGRAELRAYYAGTALIVVGGMLHQDIKVRVKLFLIQCLLGGFACARVVGYCIEGGGDFGADCIFVIEVIGATVAHVLKRMETESDKKK</sequence>
<reference evidence="3" key="1">
    <citation type="journal article" date="2023" name="Commun. Biol.">
        <title>Genome analysis of Parmales, the sister group of diatoms, reveals the evolutionary specialization of diatoms from phago-mixotrophs to photoautotrophs.</title>
        <authorList>
            <person name="Ban H."/>
            <person name="Sato S."/>
            <person name="Yoshikawa S."/>
            <person name="Yamada K."/>
            <person name="Nakamura Y."/>
            <person name="Ichinomiya M."/>
            <person name="Sato N."/>
            <person name="Blanc-Mathieu R."/>
            <person name="Endo H."/>
            <person name="Kuwata A."/>
            <person name="Ogata H."/>
        </authorList>
    </citation>
    <scope>NUCLEOTIDE SEQUENCE [LARGE SCALE GENOMIC DNA]</scope>
    <source>
        <strain evidence="3">NIES 3700</strain>
    </source>
</reference>
<keyword evidence="1" id="KW-1133">Transmembrane helix</keyword>